<evidence type="ECO:0000256" key="1">
    <source>
        <dbReference type="SAM" id="MobiDB-lite"/>
    </source>
</evidence>
<dbReference type="OrthoDB" id="4074350at2759"/>
<dbReference type="Pfam" id="PF00026">
    <property type="entry name" value="Asp"/>
    <property type="match status" value="1"/>
</dbReference>
<dbReference type="AlphaFoldDB" id="A0A1V8SY94"/>
<feature type="chain" id="PRO_5012008915" description="Peptidase A1 domain-containing protein" evidence="3">
    <location>
        <begin position="25"/>
        <end position="558"/>
    </location>
</feature>
<dbReference type="InterPro" id="IPR021109">
    <property type="entry name" value="Peptidase_aspartic_dom_sf"/>
</dbReference>
<feature type="transmembrane region" description="Helical" evidence="2">
    <location>
        <begin position="422"/>
        <end position="445"/>
    </location>
</feature>
<dbReference type="STRING" id="1507870.A0A1V8SY94"/>
<evidence type="ECO:0000256" key="2">
    <source>
        <dbReference type="SAM" id="Phobius"/>
    </source>
</evidence>
<dbReference type="InParanoid" id="A0A1V8SY94"/>
<sequence length="558" mass="60114">MALVSLAVVYFGVAVAALSPKAISIPPSEYFIGDDGRWSTFWVTLGTPRQSVQLLPGTSATASNIPWVIQPEGCTGSNANITDCASDRGGLFARNQSTSWSTDTPGKNDLYSLATYEESILGLYGTAYYGFDNIQLGPVGSGVPIIEKQLIAAYESNDWFVGYLGLSPYGFNFTTIDPPIPSLIGNLVNQSAIPGPSWGYTAGAAYLETPVYGSLTLGGYDKARIDSSNTLHDVPFGPDISRDLVVQLLSITYDSEGTTLLSTEPISIFINSMVTELWLPVTVCQQFEKAFNLTYNDTASLYLIDDFVHATLAAHNPTFQFKLSSPSNISGPLVSISIPYAALDLTASAPLYPSGSRYFPLKQAQNSTQYTLGRAFLQAAYVIADYDKQSFSIAQALFPMDWKAVDLVTIGGSPAPGLSRAAIAGVAVGGAAILIFLAMVAVWLIRKRRRRQQTHTSAVTAGETNGTLDAAEEHYNDKHDSHELKGSPAQHYGSKHDSYELRGSPAPQYDPRGSLLSELSADGRYQHRGSARYELAGTPVNEVPGSSTIFELRETGER</sequence>
<keyword evidence="3" id="KW-0732">Signal</keyword>
<feature type="signal peptide" evidence="3">
    <location>
        <begin position="1"/>
        <end position="24"/>
    </location>
</feature>
<evidence type="ECO:0000313" key="5">
    <source>
        <dbReference type="EMBL" id="OQO03882.1"/>
    </source>
</evidence>
<proteinExistence type="predicted"/>
<dbReference type="Proteomes" id="UP000192596">
    <property type="component" value="Unassembled WGS sequence"/>
</dbReference>
<dbReference type="CDD" id="cd12087">
    <property type="entry name" value="TM_EGFR-like"/>
    <property type="match status" value="1"/>
</dbReference>
<organism evidence="5 6">
    <name type="scientific">Cryoendolithus antarcticus</name>
    <dbReference type="NCBI Taxonomy" id="1507870"/>
    <lineage>
        <taxon>Eukaryota</taxon>
        <taxon>Fungi</taxon>
        <taxon>Dikarya</taxon>
        <taxon>Ascomycota</taxon>
        <taxon>Pezizomycotina</taxon>
        <taxon>Dothideomycetes</taxon>
        <taxon>Dothideomycetidae</taxon>
        <taxon>Cladosporiales</taxon>
        <taxon>Cladosporiaceae</taxon>
        <taxon>Cryoendolithus</taxon>
    </lineage>
</organism>
<protein>
    <recommendedName>
        <fullName evidence="4">Peptidase A1 domain-containing protein</fullName>
    </recommendedName>
</protein>
<accession>A0A1V8SY94</accession>
<keyword evidence="6" id="KW-1185">Reference proteome</keyword>
<name>A0A1V8SY94_9PEZI</name>
<dbReference type="SUPFAM" id="SSF50630">
    <property type="entry name" value="Acid proteases"/>
    <property type="match status" value="1"/>
</dbReference>
<keyword evidence="2" id="KW-0812">Transmembrane</keyword>
<dbReference type="EMBL" id="NAJO01000023">
    <property type="protein sequence ID" value="OQO03882.1"/>
    <property type="molecule type" value="Genomic_DNA"/>
</dbReference>
<reference evidence="6" key="1">
    <citation type="submission" date="2017-03" db="EMBL/GenBank/DDBJ databases">
        <title>Genomes of endolithic fungi from Antarctica.</title>
        <authorList>
            <person name="Coleine C."/>
            <person name="Masonjones S."/>
            <person name="Stajich J.E."/>
        </authorList>
    </citation>
    <scope>NUCLEOTIDE SEQUENCE [LARGE SCALE GENOMIC DNA]</scope>
    <source>
        <strain evidence="6">CCFEE 5527</strain>
    </source>
</reference>
<evidence type="ECO:0000259" key="4">
    <source>
        <dbReference type="PROSITE" id="PS51767"/>
    </source>
</evidence>
<dbReference type="PROSITE" id="PS51767">
    <property type="entry name" value="PEPTIDASE_A1"/>
    <property type="match status" value="1"/>
</dbReference>
<feature type="domain" description="Peptidase A1" evidence="4">
    <location>
        <begin position="39"/>
        <end position="394"/>
    </location>
</feature>
<comment type="caution">
    <text evidence="5">The sequence shown here is derived from an EMBL/GenBank/DDBJ whole genome shotgun (WGS) entry which is preliminary data.</text>
</comment>
<keyword evidence="2" id="KW-1133">Transmembrane helix</keyword>
<evidence type="ECO:0000313" key="6">
    <source>
        <dbReference type="Proteomes" id="UP000192596"/>
    </source>
</evidence>
<gene>
    <name evidence="5" type="ORF">B0A48_10523</name>
</gene>
<dbReference type="Gene3D" id="2.40.70.10">
    <property type="entry name" value="Acid Proteases"/>
    <property type="match status" value="2"/>
</dbReference>
<feature type="region of interest" description="Disordered" evidence="1">
    <location>
        <begin position="474"/>
        <end position="519"/>
    </location>
</feature>
<feature type="compositionally biased region" description="Basic and acidic residues" evidence="1">
    <location>
        <begin position="474"/>
        <end position="485"/>
    </location>
</feature>
<evidence type="ECO:0000256" key="3">
    <source>
        <dbReference type="SAM" id="SignalP"/>
    </source>
</evidence>
<keyword evidence="2" id="KW-0472">Membrane</keyword>
<dbReference type="InterPro" id="IPR033121">
    <property type="entry name" value="PEPTIDASE_A1"/>
</dbReference>